<gene>
    <name evidence="1" type="ORF">OLX77_12515</name>
</gene>
<proteinExistence type="predicted"/>
<dbReference type="AlphaFoldDB" id="A0A9X4RR52"/>
<name>A0A9X4RR52_9BACT</name>
<dbReference type="RefSeq" id="WP_307633942.1">
    <property type="nucleotide sequence ID" value="NZ_JAPHEH010000001.1"/>
</dbReference>
<dbReference type="Proteomes" id="UP001154240">
    <property type="component" value="Unassembled WGS sequence"/>
</dbReference>
<comment type="caution">
    <text evidence="1">The sequence shown here is derived from an EMBL/GenBank/DDBJ whole genome shotgun (WGS) entry which is preliminary data.</text>
</comment>
<sequence>MNKKKLEALKSLGDMKISASEIADARIDFAKSKSSCDKCKKICKWIIEKAAATGSCAAGAAALDGIFALADIVFVEADEILVPLEVVINVAWGTVCGEIGVKVLGKEADKYAKIWCQQAKIC</sequence>
<evidence type="ECO:0000313" key="1">
    <source>
        <dbReference type="EMBL" id="MDG4476977.1"/>
    </source>
</evidence>
<reference evidence="1" key="2">
    <citation type="submission" date="2022-10" db="EMBL/GenBank/DDBJ databases">
        <authorList>
            <person name="Aronson H.S."/>
        </authorList>
    </citation>
    <scope>NUCLEOTIDE SEQUENCE</scope>
    <source>
        <strain evidence="1">RS19-109</strain>
    </source>
</reference>
<accession>A0A9X4RR52</accession>
<evidence type="ECO:0000313" key="2">
    <source>
        <dbReference type="Proteomes" id="UP001154240"/>
    </source>
</evidence>
<reference evidence="1" key="1">
    <citation type="journal article" date="2022" name="bioRxiv">
        <title>Thiovibrio frasassiensisgen. nov., sp. nov., an autotrophic, elemental sulfur disproportionating bacterium isolated from sulfidic karst sediment, and proposal of Thiovibrionaceae fam. nov.</title>
        <authorList>
            <person name="Aronson H."/>
            <person name="Thomas C."/>
            <person name="Bhattacharyya M."/>
            <person name="Eckstein S."/>
            <person name="Jensen S."/>
            <person name="Barco R."/>
            <person name="Macalady J."/>
            <person name="Amend J."/>
        </authorList>
    </citation>
    <scope>NUCLEOTIDE SEQUENCE</scope>
    <source>
        <strain evidence="1">RS19-109</strain>
    </source>
</reference>
<dbReference type="EMBL" id="JAPHEH010000001">
    <property type="protein sequence ID" value="MDG4476977.1"/>
    <property type="molecule type" value="Genomic_DNA"/>
</dbReference>
<protein>
    <submittedName>
        <fullName evidence="1">Uncharacterized protein</fullName>
    </submittedName>
</protein>
<keyword evidence="2" id="KW-1185">Reference proteome</keyword>
<organism evidence="1 2">
    <name type="scientific">Thiovibrio frasassiensis</name>
    <dbReference type="NCBI Taxonomy" id="2984131"/>
    <lineage>
        <taxon>Bacteria</taxon>
        <taxon>Pseudomonadati</taxon>
        <taxon>Thermodesulfobacteriota</taxon>
        <taxon>Desulfobulbia</taxon>
        <taxon>Desulfobulbales</taxon>
        <taxon>Thiovibrionaceae</taxon>
        <taxon>Thiovibrio</taxon>
    </lineage>
</organism>